<evidence type="ECO:0008006" key="3">
    <source>
        <dbReference type="Google" id="ProtNLM"/>
    </source>
</evidence>
<dbReference type="RefSeq" id="WP_189610151.1">
    <property type="nucleotide sequence ID" value="NZ_BMXR01000007.1"/>
</dbReference>
<dbReference type="Proteomes" id="UP000626148">
    <property type="component" value="Unassembled WGS sequence"/>
</dbReference>
<dbReference type="AlphaFoldDB" id="A0A918KE56"/>
<dbReference type="Pfam" id="PF13469">
    <property type="entry name" value="Sulfotransfer_3"/>
    <property type="match status" value="1"/>
</dbReference>
<organism evidence="1 2">
    <name type="scientific">Saccharospirillum salsuginis</name>
    <dbReference type="NCBI Taxonomy" id="418750"/>
    <lineage>
        <taxon>Bacteria</taxon>
        <taxon>Pseudomonadati</taxon>
        <taxon>Pseudomonadota</taxon>
        <taxon>Gammaproteobacteria</taxon>
        <taxon>Oceanospirillales</taxon>
        <taxon>Saccharospirillaceae</taxon>
        <taxon>Saccharospirillum</taxon>
    </lineage>
</organism>
<dbReference type="EMBL" id="BMXR01000007">
    <property type="protein sequence ID" value="GGX60210.1"/>
    <property type="molecule type" value="Genomic_DNA"/>
</dbReference>
<dbReference type="Gene3D" id="3.40.50.300">
    <property type="entry name" value="P-loop containing nucleotide triphosphate hydrolases"/>
    <property type="match status" value="1"/>
</dbReference>
<comment type="caution">
    <text evidence="1">The sequence shown here is derived from an EMBL/GenBank/DDBJ whole genome shotgun (WGS) entry which is preliminary data.</text>
</comment>
<sequence length="331" mass="38246">MRIDYSPSFMIGGYERGGTTLLSELFRNNGFNSGFECGVLLCESPLKFKDYNPYYQMMLSGWDLSEESLGSACEEDFKGFYSKVFSSAFGDVNESQGFFDKTPAYMKKLGLSLYRASPIFSKAIIIYRDPRAIFFSWAKRAVGVEGVNEYIMDNIKALSNRYISYFNGCVNHFDNPDVLFIPFEEFVTREEEFLTYLSIFLGLKMKLIKRASKPKYGNVTDNKMDFGKVEGYSDVLSGKTQDIILNDTSIAARFFSDTRHRIQYSGKYSELDEKVKYLLSHFGLNERHYLVDGHYFEPRTYLFRYPDLVKHSVNPVEHFRKHGINEGREGC</sequence>
<evidence type="ECO:0000313" key="1">
    <source>
        <dbReference type="EMBL" id="GGX60210.1"/>
    </source>
</evidence>
<name>A0A918KE56_9GAMM</name>
<evidence type="ECO:0000313" key="2">
    <source>
        <dbReference type="Proteomes" id="UP000626148"/>
    </source>
</evidence>
<proteinExistence type="predicted"/>
<keyword evidence="2" id="KW-1185">Reference proteome</keyword>
<protein>
    <recommendedName>
        <fullName evidence="3">Sulfotransferase family protein</fullName>
    </recommendedName>
</protein>
<reference evidence="1" key="1">
    <citation type="journal article" date="2014" name="Int. J. Syst. Evol. Microbiol.">
        <title>Complete genome sequence of Corynebacterium casei LMG S-19264T (=DSM 44701T), isolated from a smear-ripened cheese.</title>
        <authorList>
            <consortium name="US DOE Joint Genome Institute (JGI-PGF)"/>
            <person name="Walter F."/>
            <person name="Albersmeier A."/>
            <person name="Kalinowski J."/>
            <person name="Ruckert C."/>
        </authorList>
    </citation>
    <scope>NUCLEOTIDE SEQUENCE</scope>
    <source>
        <strain evidence="1">KCTC 22169</strain>
    </source>
</reference>
<accession>A0A918KE56</accession>
<reference evidence="1" key="2">
    <citation type="submission" date="2020-09" db="EMBL/GenBank/DDBJ databases">
        <authorList>
            <person name="Sun Q."/>
            <person name="Kim S."/>
        </authorList>
    </citation>
    <scope>NUCLEOTIDE SEQUENCE</scope>
    <source>
        <strain evidence="1">KCTC 22169</strain>
    </source>
</reference>
<dbReference type="SUPFAM" id="SSF52540">
    <property type="entry name" value="P-loop containing nucleoside triphosphate hydrolases"/>
    <property type="match status" value="1"/>
</dbReference>
<dbReference type="InterPro" id="IPR027417">
    <property type="entry name" value="P-loop_NTPase"/>
</dbReference>
<gene>
    <name evidence="1" type="ORF">GCM10007392_30290</name>
</gene>